<evidence type="ECO:0000313" key="1">
    <source>
        <dbReference type="EMBL" id="EGG51178.1"/>
    </source>
</evidence>
<dbReference type="AlphaFoldDB" id="F3QN52"/>
<accession>F3QN52</accession>
<gene>
    <name evidence="1" type="ORF">HMPREF9439_02382</name>
</gene>
<comment type="caution">
    <text evidence="1">The sequence shown here is derived from an EMBL/GenBank/DDBJ whole genome shotgun (WGS) entry which is preliminary data.</text>
</comment>
<evidence type="ECO:0000313" key="2">
    <source>
        <dbReference type="Proteomes" id="UP000005156"/>
    </source>
</evidence>
<reference evidence="1 2" key="1">
    <citation type="submission" date="2011-02" db="EMBL/GenBank/DDBJ databases">
        <authorList>
            <person name="Weinstock G."/>
            <person name="Sodergren E."/>
            <person name="Clifton S."/>
            <person name="Fulton L."/>
            <person name="Fulton B."/>
            <person name="Courtney L."/>
            <person name="Fronick C."/>
            <person name="Harrison M."/>
            <person name="Strong C."/>
            <person name="Farmer C."/>
            <person name="Delahaunty K."/>
            <person name="Markovic C."/>
            <person name="Hall O."/>
            <person name="Minx P."/>
            <person name="Tomlinson C."/>
            <person name="Mitreva M."/>
            <person name="Hou S."/>
            <person name="Chen J."/>
            <person name="Wollam A."/>
            <person name="Pepin K.H."/>
            <person name="Johnson M."/>
            <person name="Bhonagiri V."/>
            <person name="Zhang X."/>
            <person name="Suruliraj S."/>
            <person name="Warren W."/>
            <person name="Chinwalla A."/>
            <person name="Mardis E.R."/>
            <person name="Wilson R.K."/>
        </authorList>
    </citation>
    <scope>NUCLEOTIDE SEQUENCE [LARGE SCALE GENOMIC DNA]</scope>
    <source>
        <strain evidence="1 2">YIT 11859</strain>
    </source>
</reference>
<dbReference type="HOGENOM" id="CLU_3171201_0_0_4"/>
<keyword evidence="2" id="KW-1185">Reference proteome</keyword>
<sequence length="47" mass="5536">MNFHRISTLPVLLIRLPFDCMPNIFHQRMRLTAKKQPRTPQSASSKQ</sequence>
<organism evidence="1 2">
    <name type="scientific">Parasutterella excrementihominis YIT 11859</name>
    <dbReference type="NCBI Taxonomy" id="762966"/>
    <lineage>
        <taxon>Bacteria</taxon>
        <taxon>Pseudomonadati</taxon>
        <taxon>Pseudomonadota</taxon>
        <taxon>Betaproteobacteria</taxon>
        <taxon>Burkholderiales</taxon>
        <taxon>Sutterellaceae</taxon>
        <taxon>Parasutterella</taxon>
    </lineage>
</organism>
<dbReference type="Proteomes" id="UP000005156">
    <property type="component" value="Unassembled WGS sequence"/>
</dbReference>
<name>F3QN52_9BURK</name>
<dbReference type="EMBL" id="AFBP01000090">
    <property type="protein sequence ID" value="EGG51178.1"/>
    <property type="molecule type" value="Genomic_DNA"/>
</dbReference>
<proteinExistence type="predicted"/>
<protein>
    <submittedName>
        <fullName evidence="1">Uncharacterized protein</fullName>
    </submittedName>
</protein>